<evidence type="ECO:0000259" key="3">
    <source>
        <dbReference type="PROSITE" id="PS01124"/>
    </source>
</evidence>
<evidence type="ECO:0000256" key="1">
    <source>
        <dbReference type="ARBA" id="ARBA00023015"/>
    </source>
</evidence>
<organism evidence="4 5">
    <name type="scientific">Undibacterium terreum</name>
    <dbReference type="NCBI Taxonomy" id="1224302"/>
    <lineage>
        <taxon>Bacteria</taxon>
        <taxon>Pseudomonadati</taxon>
        <taxon>Pseudomonadota</taxon>
        <taxon>Betaproteobacteria</taxon>
        <taxon>Burkholderiales</taxon>
        <taxon>Oxalobacteraceae</taxon>
        <taxon>Undibacterium</taxon>
    </lineage>
</organism>
<dbReference type="GO" id="GO:0003700">
    <property type="term" value="F:DNA-binding transcription factor activity"/>
    <property type="evidence" value="ECO:0007669"/>
    <property type="project" value="InterPro"/>
</dbReference>
<keyword evidence="5" id="KW-1185">Reference proteome</keyword>
<dbReference type="InterPro" id="IPR009594">
    <property type="entry name" value="Tscrpt_reg_HTH_AraC_N"/>
</dbReference>
<sequence length="282" mass="31152">MISTAIPFLSLIKSSQATELTRGIVLPSFCMVMQGQKKIQLGDQMIQYGAGEYLISTIDMPAAGQIIGASEAAPYLGVRVELDPREIAAIVLEAKIDIPANLKSGPGAFVGKADEELRQTVGKLLRLLETPRDAAFLADAVKREILYRLLTGENGHLVYRNVVIDQQELGIGKAINWLKKNFNRHFKVEELAEAVNMSVSSLHHKFKAVTMMGPLQYQKQLRLNEARKLLLSGVADASTAAYEVGYESQSQFSREYRRLFGAPPMQDVKSLRMQSDSAALQI</sequence>
<evidence type="ECO:0000313" key="4">
    <source>
        <dbReference type="EMBL" id="GGC89118.1"/>
    </source>
</evidence>
<reference evidence="4" key="1">
    <citation type="journal article" date="2014" name="Int. J. Syst. Evol. Microbiol.">
        <title>Complete genome sequence of Corynebacterium casei LMG S-19264T (=DSM 44701T), isolated from a smear-ripened cheese.</title>
        <authorList>
            <consortium name="US DOE Joint Genome Institute (JGI-PGF)"/>
            <person name="Walter F."/>
            <person name="Albersmeier A."/>
            <person name="Kalinowski J."/>
            <person name="Ruckert C."/>
        </authorList>
    </citation>
    <scope>NUCLEOTIDE SEQUENCE</scope>
    <source>
        <strain evidence="4">CGMCC 1.10998</strain>
    </source>
</reference>
<dbReference type="EMBL" id="BMED01000004">
    <property type="protein sequence ID" value="GGC89118.1"/>
    <property type="molecule type" value="Genomic_DNA"/>
</dbReference>
<dbReference type="AlphaFoldDB" id="A0A916XPC3"/>
<evidence type="ECO:0000313" key="5">
    <source>
        <dbReference type="Proteomes" id="UP000637423"/>
    </source>
</evidence>
<dbReference type="Pfam" id="PF06719">
    <property type="entry name" value="AraC_N"/>
    <property type="match status" value="1"/>
</dbReference>
<evidence type="ECO:0000256" key="2">
    <source>
        <dbReference type="ARBA" id="ARBA00023163"/>
    </source>
</evidence>
<comment type="caution">
    <text evidence="4">The sequence shown here is derived from an EMBL/GenBank/DDBJ whole genome shotgun (WGS) entry which is preliminary data.</text>
</comment>
<dbReference type="GO" id="GO:0043565">
    <property type="term" value="F:sequence-specific DNA binding"/>
    <property type="evidence" value="ECO:0007669"/>
    <property type="project" value="InterPro"/>
</dbReference>
<dbReference type="Pfam" id="PF12833">
    <property type="entry name" value="HTH_18"/>
    <property type="match status" value="1"/>
</dbReference>
<reference evidence="4" key="2">
    <citation type="submission" date="2020-09" db="EMBL/GenBank/DDBJ databases">
        <authorList>
            <person name="Sun Q."/>
            <person name="Zhou Y."/>
        </authorList>
    </citation>
    <scope>NUCLEOTIDE SEQUENCE</scope>
    <source>
        <strain evidence="4">CGMCC 1.10998</strain>
    </source>
</reference>
<dbReference type="PANTHER" id="PTHR43436:SF1">
    <property type="entry name" value="TRANSCRIPTIONAL REGULATORY PROTEIN"/>
    <property type="match status" value="1"/>
</dbReference>
<dbReference type="Gene3D" id="1.10.10.60">
    <property type="entry name" value="Homeodomain-like"/>
    <property type="match status" value="2"/>
</dbReference>
<dbReference type="InterPro" id="IPR018060">
    <property type="entry name" value="HTH_AraC"/>
</dbReference>
<protein>
    <submittedName>
        <fullName evidence="4">Transcriptional regulator</fullName>
    </submittedName>
</protein>
<dbReference type="SMART" id="SM00342">
    <property type="entry name" value="HTH_ARAC"/>
    <property type="match status" value="1"/>
</dbReference>
<dbReference type="RefSeq" id="WP_188567911.1">
    <property type="nucleotide sequence ID" value="NZ_BMED01000004.1"/>
</dbReference>
<dbReference type="PROSITE" id="PS01124">
    <property type="entry name" value="HTH_ARAC_FAMILY_2"/>
    <property type="match status" value="1"/>
</dbReference>
<feature type="domain" description="HTH araC/xylS-type" evidence="3">
    <location>
        <begin position="172"/>
        <end position="270"/>
    </location>
</feature>
<accession>A0A916XPC3</accession>
<gene>
    <name evidence="4" type="ORF">GCM10011396_40420</name>
</gene>
<proteinExistence type="predicted"/>
<dbReference type="InterPro" id="IPR009057">
    <property type="entry name" value="Homeodomain-like_sf"/>
</dbReference>
<dbReference type="SUPFAM" id="SSF46689">
    <property type="entry name" value="Homeodomain-like"/>
    <property type="match status" value="2"/>
</dbReference>
<name>A0A916XPC3_9BURK</name>
<keyword evidence="1" id="KW-0805">Transcription regulation</keyword>
<keyword evidence="2" id="KW-0804">Transcription</keyword>
<dbReference type="PANTHER" id="PTHR43436">
    <property type="entry name" value="ARAC-FAMILY TRANSCRIPTIONAL REGULATOR"/>
    <property type="match status" value="1"/>
</dbReference>
<dbReference type="Proteomes" id="UP000637423">
    <property type="component" value="Unassembled WGS sequence"/>
</dbReference>